<comment type="pathway">
    <text evidence="1">Cell wall biogenesis; cell wall polysaccharide biosynthesis.</text>
</comment>
<evidence type="ECO:0000256" key="2">
    <source>
        <dbReference type="ARBA" id="ARBA00006739"/>
    </source>
</evidence>
<evidence type="ECO:0000313" key="8">
    <source>
        <dbReference type="Proteomes" id="UP000293289"/>
    </source>
</evidence>
<keyword evidence="4 7" id="KW-0808">Transferase</keyword>
<dbReference type="NCBIfam" id="TIGR03965">
    <property type="entry name" value="mycofact_glyco"/>
    <property type="match status" value="1"/>
</dbReference>
<feature type="transmembrane region" description="Helical" evidence="5">
    <location>
        <begin position="342"/>
        <end position="359"/>
    </location>
</feature>
<proteinExistence type="inferred from homology"/>
<comment type="caution">
    <text evidence="7">The sequence shown here is derived from an EMBL/GenBank/DDBJ whole genome shotgun (WGS) entry which is preliminary data.</text>
</comment>
<evidence type="ECO:0000259" key="6">
    <source>
        <dbReference type="Pfam" id="PF00535"/>
    </source>
</evidence>
<dbReference type="PANTHER" id="PTHR43179">
    <property type="entry name" value="RHAMNOSYLTRANSFERASE WBBL"/>
    <property type="match status" value="1"/>
</dbReference>
<dbReference type="SUPFAM" id="SSF53448">
    <property type="entry name" value="Nucleotide-diphospho-sugar transferases"/>
    <property type="match status" value="1"/>
</dbReference>
<keyword evidence="3" id="KW-0328">Glycosyltransferase</keyword>
<dbReference type="PANTHER" id="PTHR43179:SF12">
    <property type="entry name" value="GALACTOFURANOSYLTRANSFERASE GLFT2"/>
    <property type="match status" value="1"/>
</dbReference>
<organism evidence="7 8">
    <name type="scientific">Agromyces ramosus</name>
    <dbReference type="NCBI Taxonomy" id="33879"/>
    <lineage>
        <taxon>Bacteria</taxon>
        <taxon>Bacillati</taxon>
        <taxon>Actinomycetota</taxon>
        <taxon>Actinomycetes</taxon>
        <taxon>Micrococcales</taxon>
        <taxon>Microbacteriaceae</taxon>
        <taxon>Agromyces</taxon>
    </lineage>
</organism>
<protein>
    <submittedName>
        <fullName evidence="7">Mycofactocin system glycosyltransferase</fullName>
    </submittedName>
</protein>
<sequence length="473" mass="50740">MTARLPDGFTVRLNRHTRVVDHGAVLVGGSPTRISRLKPLARGRIHAGELTVSDAATRALADHLLATGMADPVVHALPAVDLSTATVVVPVRDRPRQLDRLLAGIGGALPVIVVDDASEDPAAVAAVVTRHGAQLVALERNLGPAGARNAGLAQVSTPFVVFVDSDVVVEPAAIELMLRHFADPALAMVAPRVLGLAGGEDTGTAAAAANWITRYEDARSSLDLGSDSSTVRPRSPVTWVSSTCLVARVEALGAGFDASMRVGEDVDLVWRLVEEGRRVRFEPAASVRHEHRSTLRAWLGRKFFYGTGAHPLAVRHPDDIAPVVLPPWGAAVLVALAAQRRWSIPVAALVLVATVLRIGRRATAVRHPYRLASRLAGYGFIGAIAQGFALLLRHWWPLTAIGCLGSRRVRRAVVVASLADTAWEFARTRPQLDPVRFGIARRLDDAAYGAGVWWSAIRGRSPKALLPDLRRRH</sequence>
<feature type="transmembrane region" description="Helical" evidence="5">
    <location>
        <begin position="371"/>
        <end position="396"/>
    </location>
</feature>
<evidence type="ECO:0000256" key="5">
    <source>
        <dbReference type="SAM" id="Phobius"/>
    </source>
</evidence>
<dbReference type="InterPro" id="IPR029044">
    <property type="entry name" value="Nucleotide-diphossugar_trans"/>
</dbReference>
<accession>A0A4Q7MAB5</accession>
<dbReference type="Pfam" id="PF00535">
    <property type="entry name" value="Glycos_transf_2"/>
    <property type="match status" value="1"/>
</dbReference>
<dbReference type="EMBL" id="SGWY01000003">
    <property type="protein sequence ID" value="RZS64651.1"/>
    <property type="molecule type" value="Genomic_DNA"/>
</dbReference>
<evidence type="ECO:0000256" key="3">
    <source>
        <dbReference type="ARBA" id="ARBA00022676"/>
    </source>
</evidence>
<keyword evidence="8" id="KW-1185">Reference proteome</keyword>
<dbReference type="AlphaFoldDB" id="A0A4Q7MAB5"/>
<dbReference type="InterPro" id="IPR001173">
    <property type="entry name" value="Glyco_trans_2-like"/>
</dbReference>
<dbReference type="InterPro" id="IPR023981">
    <property type="entry name" value="MftF"/>
</dbReference>
<dbReference type="RefSeq" id="WP_207221853.1">
    <property type="nucleotide sequence ID" value="NZ_SGWY01000003.1"/>
</dbReference>
<comment type="similarity">
    <text evidence="2">Belongs to the glycosyltransferase 2 family.</text>
</comment>
<keyword evidence="5" id="KW-0812">Transmembrane</keyword>
<evidence type="ECO:0000256" key="4">
    <source>
        <dbReference type="ARBA" id="ARBA00022679"/>
    </source>
</evidence>
<dbReference type="Proteomes" id="UP000293289">
    <property type="component" value="Unassembled WGS sequence"/>
</dbReference>
<keyword evidence="5" id="KW-0472">Membrane</keyword>
<feature type="domain" description="Glycosyltransferase 2-like" evidence="6">
    <location>
        <begin position="86"/>
        <end position="194"/>
    </location>
</feature>
<evidence type="ECO:0000256" key="1">
    <source>
        <dbReference type="ARBA" id="ARBA00004776"/>
    </source>
</evidence>
<evidence type="ECO:0000313" key="7">
    <source>
        <dbReference type="EMBL" id="RZS64651.1"/>
    </source>
</evidence>
<reference evidence="7 8" key="1">
    <citation type="submission" date="2019-02" db="EMBL/GenBank/DDBJ databases">
        <title>Genomic Encyclopedia of Type Strains, Phase IV (KMG-IV): sequencing the most valuable type-strain genomes for metagenomic binning, comparative biology and taxonomic classification.</title>
        <authorList>
            <person name="Goeker M."/>
        </authorList>
    </citation>
    <scope>NUCLEOTIDE SEQUENCE [LARGE SCALE GENOMIC DNA]</scope>
    <source>
        <strain evidence="7 8">DSM 43045</strain>
    </source>
</reference>
<dbReference type="Gene3D" id="3.90.550.10">
    <property type="entry name" value="Spore Coat Polysaccharide Biosynthesis Protein SpsA, Chain A"/>
    <property type="match status" value="1"/>
</dbReference>
<dbReference type="GO" id="GO:0016757">
    <property type="term" value="F:glycosyltransferase activity"/>
    <property type="evidence" value="ECO:0007669"/>
    <property type="project" value="UniProtKB-KW"/>
</dbReference>
<name>A0A4Q7MAB5_9MICO</name>
<gene>
    <name evidence="7" type="ORF">EV187_3038</name>
</gene>
<keyword evidence="5" id="KW-1133">Transmembrane helix</keyword>